<evidence type="ECO:0000313" key="2">
    <source>
        <dbReference type="Proteomes" id="UP000736335"/>
    </source>
</evidence>
<gene>
    <name evidence="1" type="ORF">BJ322DRAFT_993027</name>
</gene>
<reference evidence="1" key="1">
    <citation type="journal article" date="2020" name="Nat. Commun.">
        <title>Large-scale genome sequencing of mycorrhizal fungi provides insights into the early evolution of symbiotic traits.</title>
        <authorList>
            <person name="Miyauchi S."/>
            <person name="Kiss E."/>
            <person name="Kuo A."/>
            <person name="Drula E."/>
            <person name="Kohler A."/>
            <person name="Sanchez-Garcia M."/>
            <person name="Morin E."/>
            <person name="Andreopoulos B."/>
            <person name="Barry K.W."/>
            <person name="Bonito G."/>
            <person name="Buee M."/>
            <person name="Carver A."/>
            <person name="Chen C."/>
            <person name="Cichocki N."/>
            <person name="Clum A."/>
            <person name="Culley D."/>
            <person name="Crous P.W."/>
            <person name="Fauchery L."/>
            <person name="Girlanda M."/>
            <person name="Hayes R.D."/>
            <person name="Keri Z."/>
            <person name="LaButti K."/>
            <person name="Lipzen A."/>
            <person name="Lombard V."/>
            <person name="Magnuson J."/>
            <person name="Maillard F."/>
            <person name="Murat C."/>
            <person name="Nolan M."/>
            <person name="Ohm R.A."/>
            <person name="Pangilinan J."/>
            <person name="Pereira M.F."/>
            <person name="Perotto S."/>
            <person name="Peter M."/>
            <person name="Pfister S."/>
            <person name="Riley R."/>
            <person name="Sitrit Y."/>
            <person name="Stielow J.B."/>
            <person name="Szollosi G."/>
            <person name="Zifcakova L."/>
            <person name="Stursova M."/>
            <person name="Spatafora J.W."/>
            <person name="Tedersoo L."/>
            <person name="Vaario L.M."/>
            <person name="Yamada A."/>
            <person name="Yan M."/>
            <person name="Wang P."/>
            <person name="Xu J."/>
            <person name="Bruns T."/>
            <person name="Baldrian P."/>
            <person name="Vilgalys R."/>
            <person name="Dunand C."/>
            <person name="Henrissat B."/>
            <person name="Grigoriev I.V."/>
            <person name="Hibbett D."/>
            <person name="Nagy L.G."/>
            <person name="Martin F.M."/>
        </authorList>
    </citation>
    <scope>NUCLEOTIDE SEQUENCE</scope>
    <source>
        <strain evidence="1">UH-Tt-Lm1</strain>
    </source>
</reference>
<dbReference type="Proteomes" id="UP000736335">
    <property type="component" value="Unassembled WGS sequence"/>
</dbReference>
<keyword evidence="2" id="KW-1185">Reference proteome</keyword>
<dbReference type="SUPFAM" id="SSF54160">
    <property type="entry name" value="Chromo domain-like"/>
    <property type="match status" value="1"/>
</dbReference>
<sequence>LELPGEMKSRHIRNRFHADRLRPYLENDDTLFPGREAKFYYDYGTPEDEEWYVDAITGHAWQGRRISFNVQWSLGDTTWEPYEHCKDLAALDEYLALHGVSDWRKLAR</sequence>
<protein>
    <recommendedName>
        <fullName evidence="3">Chromo domain-containing protein</fullName>
    </recommendedName>
</protein>
<dbReference type="EMBL" id="WIUZ02000015">
    <property type="protein sequence ID" value="KAF9780819.1"/>
    <property type="molecule type" value="Genomic_DNA"/>
</dbReference>
<dbReference type="Gene3D" id="2.40.50.40">
    <property type="match status" value="1"/>
</dbReference>
<proteinExistence type="predicted"/>
<feature type="non-terminal residue" evidence="1">
    <location>
        <position position="1"/>
    </location>
</feature>
<dbReference type="InterPro" id="IPR016197">
    <property type="entry name" value="Chromo-like_dom_sf"/>
</dbReference>
<feature type="non-terminal residue" evidence="1">
    <location>
        <position position="108"/>
    </location>
</feature>
<reference evidence="1" key="2">
    <citation type="submission" date="2020-11" db="EMBL/GenBank/DDBJ databases">
        <authorList>
            <consortium name="DOE Joint Genome Institute"/>
            <person name="Kuo A."/>
            <person name="Miyauchi S."/>
            <person name="Kiss E."/>
            <person name="Drula E."/>
            <person name="Kohler A."/>
            <person name="Sanchez-Garcia M."/>
            <person name="Andreopoulos B."/>
            <person name="Barry K.W."/>
            <person name="Bonito G."/>
            <person name="Buee M."/>
            <person name="Carver A."/>
            <person name="Chen C."/>
            <person name="Cichocki N."/>
            <person name="Clum A."/>
            <person name="Culley D."/>
            <person name="Crous P.W."/>
            <person name="Fauchery L."/>
            <person name="Girlanda M."/>
            <person name="Hayes R."/>
            <person name="Keri Z."/>
            <person name="Labutti K."/>
            <person name="Lipzen A."/>
            <person name="Lombard V."/>
            <person name="Magnuson J."/>
            <person name="Maillard F."/>
            <person name="Morin E."/>
            <person name="Murat C."/>
            <person name="Nolan M."/>
            <person name="Ohm R."/>
            <person name="Pangilinan J."/>
            <person name="Pereira M."/>
            <person name="Perotto S."/>
            <person name="Peter M."/>
            <person name="Riley R."/>
            <person name="Sitrit Y."/>
            <person name="Stielow B."/>
            <person name="Szollosi G."/>
            <person name="Zifcakova L."/>
            <person name="Stursova M."/>
            <person name="Spatafora J.W."/>
            <person name="Tedersoo L."/>
            <person name="Vaario L.-M."/>
            <person name="Yamada A."/>
            <person name="Yan M."/>
            <person name="Wang P."/>
            <person name="Xu J."/>
            <person name="Bruns T."/>
            <person name="Baldrian P."/>
            <person name="Vilgalys R."/>
            <person name="Henrissat B."/>
            <person name="Grigoriev I.V."/>
            <person name="Hibbett D."/>
            <person name="Nagy L.G."/>
            <person name="Martin F.M."/>
        </authorList>
    </citation>
    <scope>NUCLEOTIDE SEQUENCE</scope>
    <source>
        <strain evidence="1">UH-Tt-Lm1</strain>
    </source>
</reference>
<dbReference type="CDD" id="cd00024">
    <property type="entry name" value="CD_CSD"/>
    <property type="match status" value="1"/>
</dbReference>
<accession>A0A9P6L3L5</accession>
<comment type="caution">
    <text evidence="1">The sequence shown here is derived from an EMBL/GenBank/DDBJ whole genome shotgun (WGS) entry which is preliminary data.</text>
</comment>
<organism evidence="1 2">
    <name type="scientific">Thelephora terrestris</name>
    <dbReference type="NCBI Taxonomy" id="56493"/>
    <lineage>
        <taxon>Eukaryota</taxon>
        <taxon>Fungi</taxon>
        <taxon>Dikarya</taxon>
        <taxon>Basidiomycota</taxon>
        <taxon>Agaricomycotina</taxon>
        <taxon>Agaricomycetes</taxon>
        <taxon>Thelephorales</taxon>
        <taxon>Thelephoraceae</taxon>
        <taxon>Thelephora</taxon>
    </lineage>
</organism>
<name>A0A9P6L3L5_9AGAM</name>
<dbReference type="AlphaFoldDB" id="A0A9P6L3L5"/>
<evidence type="ECO:0000313" key="1">
    <source>
        <dbReference type="EMBL" id="KAF9780819.1"/>
    </source>
</evidence>
<evidence type="ECO:0008006" key="3">
    <source>
        <dbReference type="Google" id="ProtNLM"/>
    </source>
</evidence>
<dbReference type="OrthoDB" id="3158924at2759"/>